<accession>A0A368T853</accession>
<comment type="subunit">
    <text evidence="8">Monomer.</text>
</comment>
<dbReference type="PIRSF" id="PIRSF000505">
    <property type="entry name" value="EPSPS"/>
    <property type="match status" value="1"/>
</dbReference>
<dbReference type="EC" id="2.5.1.19" evidence="8"/>
<dbReference type="PROSITE" id="PS00885">
    <property type="entry name" value="EPSP_SYNTHASE_2"/>
    <property type="match status" value="1"/>
</dbReference>
<dbReference type="SUPFAM" id="SSF55205">
    <property type="entry name" value="EPT/RTPC-like"/>
    <property type="match status" value="1"/>
</dbReference>
<evidence type="ECO:0000313" key="11">
    <source>
        <dbReference type="Proteomes" id="UP000253318"/>
    </source>
</evidence>
<organism evidence="10 11">
    <name type="scientific">Marinitenerispora sediminis</name>
    <dbReference type="NCBI Taxonomy" id="1931232"/>
    <lineage>
        <taxon>Bacteria</taxon>
        <taxon>Bacillati</taxon>
        <taxon>Actinomycetota</taxon>
        <taxon>Actinomycetes</taxon>
        <taxon>Streptosporangiales</taxon>
        <taxon>Nocardiopsidaceae</taxon>
        <taxon>Marinitenerispora</taxon>
    </lineage>
</organism>
<feature type="binding site" evidence="8">
    <location>
        <position position="96"/>
    </location>
    <ligand>
        <name>phosphoenolpyruvate</name>
        <dbReference type="ChEBI" id="CHEBI:58702"/>
    </ligand>
</feature>
<name>A0A368T853_9ACTN</name>
<dbReference type="PANTHER" id="PTHR21090">
    <property type="entry name" value="AROM/DEHYDROQUINATE SYNTHASE"/>
    <property type="match status" value="1"/>
</dbReference>
<feature type="binding site" evidence="8">
    <location>
        <position position="341"/>
    </location>
    <ligand>
        <name>3-phosphoshikimate</name>
        <dbReference type="ChEBI" id="CHEBI:145989"/>
    </ligand>
</feature>
<dbReference type="GO" id="GO:0009073">
    <property type="term" value="P:aromatic amino acid family biosynthetic process"/>
    <property type="evidence" value="ECO:0007669"/>
    <property type="project" value="UniProtKB-KW"/>
</dbReference>
<feature type="binding site" evidence="8">
    <location>
        <position position="172"/>
    </location>
    <ligand>
        <name>3-phosphoshikimate</name>
        <dbReference type="ChEBI" id="CHEBI:145989"/>
    </ligand>
</feature>
<feature type="domain" description="Enolpyruvate transferase" evidence="9">
    <location>
        <begin position="14"/>
        <end position="418"/>
    </location>
</feature>
<feature type="binding site" evidence="8">
    <location>
        <position position="314"/>
    </location>
    <ligand>
        <name>3-phosphoshikimate</name>
        <dbReference type="ChEBI" id="CHEBI:145989"/>
    </ligand>
</feature>
<dbReference type="FunFam" id="3.65.10.10:FF:000011">
    <property type="entry name" value="3-phosphoshikimate 1-carboxyvinyltransferase"/>
    <property type="match status" value="1"/>
</dbReference>
<keyword evidence="11" id="KW-1185">Reference proteome</keyword>
<dbReference type="Pfam" id="PF00275">
    <property type="entry name" value="EPSP_synthase"/>
    <property type="match status" value="1"/>
</dbReference>
<reference evidence="10 11" key="1">
    <citation type="submission" date="2018-04" db="EMBL/GenBank/DDBJ databases">
        <title>Novel actinobacteria from marine sediment.</title>
        <authorList>
            <person name="Ng Z.Y."/>
            <person name="Tan G.Y.A."/>
        </authorList>
    </citation>
    <scope>NUCLEOTIDE SEQUENCE [LARGE SCALE GENOMIC DNA]</scope>
    <source>
        <strain evidence="10 11">TPS81</strain>
    </source>
</reference>
<feature type="binding site" evidence="8">
    <location>
        <position position="386"/>
    </location>
    <ligand>
        <name>phosphoenolpyruvate</name>
        <dbReference type="ChEBI" id="CHEBI:58702"/>
    </ligand>
</feature>
<comment type="function">
    <text evidence="8">Catalyzes the transfer of the enolpyruvyl moiety of phosphoenolpyruvate (PEP) to the 5-hydroxyl of shikimate-3-phosphate (S3P) to produce enolpyruvyl shikimate-3-phosphate and inorganic phosphate.</text>
</comment>
<evidence type="ECO:0000256" key="5">
    <source>
        <dbReference type="ARBA" id="ARBA00022679"/>
    </source>
</evidence>
<evidence type="ECO:0000256" key="6">
    <source>
        <dbReference type="ARBA" id="ARBA00023141"/>
    </source>
</evidence>
<feature type="binding site" evidence="8">
    <location>
        <position position="199"/>
    </location>
    <ligand>
        <name>3-phosphoshikimate</name>
        <dbReference type="ChEBI" id="CHEBI:145989"/>
    </ligand>
</feature>
<feature type="binding site" evidence="8">
    <location>
        <position position="411"/>
    </location>
    <ligand>
        <name>phosphoenolpyruvate</name>
        <dbReference type="ChEBI" id="CHEBI:58702"/>
    </ligand>
</feature>
<comment type="similarity">
    <text evidence="2 8">Belongs to the EPSP synthase family.</text>
</comment>
<keyword evidence="4 8" id="KW-0028">Amino-acid biosynthesis</keyword>
<comment type="subcellular location">
    <subcellularLocation>
        <location evidence="8">Cytoplasm</location>
    </subcellularLocation>
</comment>
<protein>
    <recommendedName>
        <fullName evidence="8">3-phosphoshikimate 1-carboxyvinyltransferase</fullName>
        <ecNumber evidence="8">2.5.1.19</ecNumber>
    </recommendedName>
    <alternativeName>
        <fullName evidence="8">5-enolpyruvylshikimate-3-phosphate synthase</fullName>
        <shortName evidence="8">EPSP synthase</shortName>
        <shortName evidence="8">EPSPS</shortName>
    </alternativeName>
</protein>
<evidence type="ECO:0000256" key="8">
    <source>
        <dbReference type="HAMAP-Rule" id="MF_00210"/>
    </source>
</evidence>
<dbReference type="NCBIfam" id="TIGR01356">
    <property type="entry name" value="aroA"/>
    <property type="match status" value="1"/>
</dbReference>
<feature type="binding site" evidence="8">
    <location>
        <position position="171"/>
    </location>
    <ligand>
        <name>3-phosphoshikimate</name>
        <dbReference type="ChEBI" id="CHEBI:145989"/>
    </ligand>
</feature>
<evidence type="ECO:0000256" key="3">
    <source>
        <dbReference type="ARBA" id="ARBA00022490"/>
    </source>
</evidence>
<dbReference type="GO" id="GO:0008652">
    <property type="term" value="P:amino acid biosynthetic process"/>
    <property type="evidence" value="ECO:0007669"/>
    <property type="project" value="UniProtKB-KW"/>
</dbReference>
<feature type="binding site" evidence="8">
    <location>
        <position position="124"/>
    </location>
    <ligand>
        <name>phosphoenolpyruvate</name>
        <dbReference type="ChEBI" id="CHEBI:58702"/>
    </ligand>
</feature>
<feature type="binding site" evidence="8">
    <location>
        <position position="32"/>
    </location>
    <ligand>
        <name>3-phosphoshikimate</name>
        <dbReference type="ChEBI" id="CHEBI:145989"/>
    </ligand>
</feature>
<dbReference type="FunFam" id="3.65.10.10:FF:000010">
    <property type="entry name" value="3-phosphoshikimate 1-carboxyvinyltransferase"/>
    <property type="match status" value="1"/>
</dbReference>
<feature type="binding site" evidence="8">
    <location>
        <position position="28"/>
    </location>
    <ligand>
        <name>3-phosphoshikimate</name>
        <dbReference type="ChEBI" id="CHEBI:145989"/>
    </ligand>
</feature>
<feature type="active site" description="Proton acceptor" evidence="8">
    <location>
        <position position="314"/>
    </location>
</feature>
<evidence type="ECO:0000256" key="4">
    <source>
        <dbReference type="ARBA" id="ARBA00022605"/>
    </source>
</evidence>
<comment type="caution">
    <text evidence="8">Lacks conserved residue(s) required for the propagation of feature annotation.</text>
</comment>
<dbReference type="OrthoDB" id="9809920at2"/>
<feature type="binding site" evidence="8">
    <location>
        <position position="345"/>
    </location>
    <ligand>
        <name>phosphoenolpyruvate</name>
        <dbReference type="ChEBI" id="CHEBI:58702"/>
    </ligand>
</feature>
<dbReference type="UniPathway" id="UPA00053">
    <property type="reaction ID" value="UER00089"/>
</dbReference>
<dbReference type="Gene3D" id="3.65.10.10">
    <property type="entry name" value="Enolpyruvate transferase domain"/>
    <property type="match status" value="2"/>
</dbReference>
<dbReference type="InterPro" id="IPR013792">
    <property type="entry name" value="RNA3'P_cycl/enolpyr_Trfase_a/b"/>
</dbReference>
<dbReference type="EMBL" id="QEIN01000039">
    <property type="protein sequence ID" value="RCV60440.1"/>
    <property type="molecule type" value="Genomic_DNA"/>
</dbReference>
<evidence type="ECO:0000313" key="10">
    <source>
        <dbReference type="EMBL" id="RCV60440.1"/>
    </source>
</evidence>
<dbReference type="InterPro" id="IPR006264">
    <property type="entry name" value="EPSP_synthase"/>
</dbReference>
<feature type="binding site" evidence="8">
    <location>
        <position position="27"/>
    </location>
    <ligand>
        <name>phosphoenolpyruvate</name>
        <dbReference type="ChEBI" id="CHEBI:58702"/>
    </ligand>
</feature>
<dbReference type="HAMAP" id="MF_00210">
    <property type="entry name" value="EPSP_synth"/>
    <property type="match status" value="1"/>
</dbReference>
<dbReference type="Proteomes" id="UP000253318">
    <property type="component" value="Unassembled WGS sequence"/>
</dbReference>
<gene>
    <name evidence="8 10" type="primary">aroA</name>
    <name evidence="10" type="ORF">DEF24_07095</name>
</gene>
<comment type="pathway">
    <text evidence="1 8">Metabolic intermediate biosynthesis; chorismate biosynthesis; chorismate from D-erythrose 4-phosphate and phosphoenolpyruvate: step 6/7.</text>
</comment>
<dbReference type="GO" id="GO:0005737">
    <property type="term" value="C:cytoplasm"/>
    <property type="evidence" value="ECO:0007669"/>
    <property type="project" value="UniProtKB-SubCell"/>
</dbReference>
<keyword evidence="3 8" id="KW-0963">Cytoplasm</keyword>
<dbReference type="GO" id="GO:0009423">
    <property type="term" value="P:chorismate biosynthetic process"/>
    <property type="evidence" value="ECO:0007669"/>
    <property type="project" value="UniProtKB-UniRule"/>
</dbReference>
<proteinExistence type="inferred from homology"/>
<keyword evidence="6 8" id="KW-0057">Aromatic amino acid biosynthesis</keyword>
<evidence type="ECO:0000256" key="2">
    <source>
        <dbReference type="ARBA" id="ARBA00009948"/>
    </source>
</evidence>
<dbReference type="InterPro" id="IPR036968">
    <property type="entry name" value="Enolpyruvate_Tfrase_sf"/>
</dbReference>
<evidence type="ECO:0000256" key="7">
    <source>
        <dbReference type="ARBA" id="ARBA00044633"/>
    </source>
</evidence>
<evidence type="ECO:0000256" key="1">
    <source>
        <dbReference type="ARBA" id="ARBA00004811"/>
    </source>
</evidence>
<feature type="binding site" evidence="8">
    <location>
        <position position="172"/>
    </location>
    <ligand>
        <name>phosphoenolpyruvate</name>
        <dbReference type="ChEBI" id="CHEBI:58702"/>
    </ligand>
</feature>
<comment type="caution">
    <text evidence="10">The sequence shown here is derived from an EMBL/GenBank/DDBJ whole genome shotgun (WGS) entry which is preliminary data.</text>
</comment>
<keyword evidence="5 8" id="KW-0808">Transferase</keyword>
<dbReference type="InterPro" id="IPR001986">
    <property type="entry name" value="Enolpyruvate_Tfrase_dom"/>
</dbReference>
<comment type="catalytic activity">
    <reaction evidence="7">
        <text>3-phosphoshikimate + phosphoenolpyruvate = 5-O-(1-carboxyvinyl)-3-phosphoshikimate + phosphate</text>
        <dbReference type="Rhea" id="RHEA:21256"/>
        <dbReference type="ChEBI" id="CHEBI:43474"/>
        <dbReference type="ChEBI" id="CHEBI:57701"/>
        <dbReference type="ChEBI" id="CHEBI:58702"/>
        <dbReference type="ChEBI" id="CHEBI:145989"/>
        <dbReference type="EC" id="2.5.1.19"/>
    </reaction>
    <physiologicalReaction direction="left-to-right" evidence="7">
        <dbReference type="Rhea" id="RHEA:21257"/>
    </physiologicalReaction>
</comment>
<dbReference type="GO" id="GO:0003866">
    <property type="term" value="F:3-phosphoshikimate 1-carboxyvinyltransferase activity"/>
    <property type="evidence" value="ECO:0007669"/>
    <property type="project" value="UniProtKB-UniRule"/>
</dbReference>
<dbReference type="RefSeq" id="WP_114433213.1">
    <property type="nucleotide sequence ID" value="NZ_QEIN01000039.1"/>
</dbReference>
<dbReference type="AlphaFoldDB" id="A0A368T853"/>
<dbReference type="InterPro" id="IPR023193">
    <property type="entry name" value="EPSP_synthase_CS"/>
</dbReference>
<feature type="binding site" evidence="8">
    <location>
        <position position="27"/>
    </location>
    <ligand>
        <name>3-phosphoshikimate</name>
        <dbReference type="ChEBI" id="CHEBI:145989"/>
    </ligand>
</feature>
<dbReference type="PROSITE" id="PS00104">
    <property type="entry name" value="EPSP_SYNTHASE_1"/>
    <property type="match status" value="1"/>
</dbReference>
<dbReference type="PANTHER" id="PTHR21090:SF5">
    <property type="entry name" value="PENTAFUNCTIONAL AROM POLYPEPTIDE"/>
    <property type="match status" value="1"/>
</dbReference>
<dbReference type="CDD" id="cd01556">
    <property type="entry name" value="EPSP_synthase"/>
    <property type="match status" value="1"/>
</dbReference>
<evidence type="ECO:0000259" key="9">
    <source>
        <dbReference type="Pfam" id="PF00275"/>
    </source>
</evidence>
<sequence length="425" mass="44011">MPNSAPHWPAPTAARPVDATVGLPGSKSMTNRAYVLAALSETPALVRRPLRSRDTDLMAGALRALGTGIAPHGEEDVLVTPAAPQGPATVDVGNAGTVMRFLPPLAALAQGDVRFDGDPRARERPVGPLIAALRALGADIDDGGRGALPLVIRGRGALRGGPVTLDASGSSQFVSALLLSGARFTEGVEVRHEGPPVPSQPHLDMTVRMLRAAGVQVDSGTPDVWRVAPGPVKAGEIAVEPDLSNAAPFLAAALVTGGRITVRDWPRATTQPGDALRGLFTEMGGQVALDDAGLTLRGTGRVRGITADLRDVGELTPTIAAVAALAETPSRLTGIAHLRRHETDRIAALVREVNALGGDAEELPDGLLIRPRPLHGGVFRSYDDHRMATSGAVIGLAVPGVEVEDIATTGKTLPDFPELWAGITA</sequence>
<feature type="binding site" evidence="8">
    <location>
        <position position="170"/>
    </location>
    <ligand>
        <name>3-phosphoshikimate</name>
        <dbReference type="ChEBI" id="CHEBI:145989"/>
    </ligand>
</feature>